<proteinExistence type="predicted"/>
<gene>
    <name evidence="1" type="ORF">MB824_01250</name>
</gene>
<evidence type="ECO:0000313" key="1">
    <source>
        <dbReference type="EMBL" id="MCG6503133.1"/>
    </source>
</evidence>
<keyword evidence="2" id="KW-1185">Reference proteome</keyword>
<dbReference type="RefSeq" id="WP_238745177.1">
    <property type="nucleotide sequence ID" value="NZ_JAKOOW010000004.1"/>
</dbReference>
<name>A0ABS9NLE4_9NEIS</name>
<dbReference type="Proteomes" id="UP001298424">
    <property type="component" value="Unassembled WGS sequence"/>
</dbReference>
<accession>A0ABS9NLE4</accession>
<evidence type="ECO:0000313" key="2">
    <source>
        <dbReference type="Proteomes" id="UP001298424"/>
    </source>
</evidence>
<protein>
    <submittedName>
        <fullName evidence="1">Uncharacterized protein</fullName>
    </submittedName>
</protein>
<sequence>MQFSISDYSFRLQTVPASARVAVFCGAKRILAYDIGSATWYDGAGQAAQADAGDAAVPAFLPRNLCGLGIAENDAAVAAQTLCRRTRDFTQARQSAFGARA</sequence>
<dbReference type="EMBL" id="JAKOOW010000004">
    <property type="protein sequence ID" value="MCG6503133.1"/>
    <property type="molecule type" value="Genomic_DNA"/>
</dbReference>
<reference evidence="1 2" key="1">
    <citation type="submission" date="2022-02" db="EMBL/GenBank/DDBJ databases">
        <title>Genome sequence data of Kingella unionensis sp. nov. strain CICC 24913 (CCUG 75125).</title>
        <authorList>
            <person name="Xiao M."/>
        </authorList>
    </citation>
    <scope>NUCLEOTIDE SEQUENCE [LARGE SCALE GENOMIC DNA]</scope>
    <source>
        <strain evidence="1 2">CICC 24913</strain>
    </source>
</reference>
<comment type="caution">
    <text evidence="1">The sequence shown here is derived from an EMBL/GenBank/DDBJ whole genome shotgun (WGS) entry which is preliminary data.</text>
</comment>
<organism evidence="1 2">
    <name type="scientific">Kingella pumchi</name>
    <dbReference type="NCBI Taxonomy" id="2779506"/>
    <lineage>
        <taxon>Bacteria</taxon>
        <taxon>Pseudomonadati</taxon>
        <taxon>Pseudomonadota</taxon>
        <taxon>Betaproteobacteria</taxon>
        <taxon>Neisseriales</taxon>
        <taxon>Neisseriaceae</taxon>
        <taxon>Kingella</taxon>
    </lineage>
</organism>